<proteinExistence type="predicted"/>
<dbReference type="AlphaFoldDB" id="A0A6J4UFR9"/>
<feature type="region of interest" description="Disordered" evidence="1">
    <location>
        <begin position="1"/>
        <end position="36"/>
    </location>
</feature>
<organism evidence="2">
    <name type="scientific">uncultured Thermomicrobiales bacterium</name>
    <dbReference type="NCBI Taxonomy" id="1645740"/>
    <lineage>
        <taxon>Bacteria</taxon>
        <taxon>Pseudomonadati</taxon>
        <taxon>Thermomicrobiota</taxon>
        <taxon>Thermomicrobia</taxon>
        <taxon>Thermomicrobiales</taxon>
        <taxon>environmental samples</taxon>
    </lineage>
</organism>
<name>A0A6J4UFR9_9BACT</name>
<dbReference type="EMBL" id="CADCWK010000062">
    <property type="protein sequence ID" value="CAA9549162.1"/>
    <property type="molecule type" value="Genomic_DNA"/>
</dbReference>
<reference evidence="2" key="1">
    <citation type="submission" date="2020-02" db="EMBL/GenBank/DDBJ databases">
        <authorList>
            <person name="Meier V. D."/>
        </authorList>
    </citation>
    <scope>NUCLEOTIDE SEQUENCE</scope>
    <source>
        <strain evidence="2">AVDCRST_MAG33</strain>
    </source>
</reference>
<evidence type="ECO:0000313" key="2">
    <source>
        <dbReference type="EMBL" id="CAA9549162.1"/>
    </source>
</evidence>
<gene>
    <name evidence="2" type="ORF">AVDCRST_MAG33-743</name>
</gene>
<protein>
    <submittedName>
        <fullName evidence="2">Uncharacterized protein</fullName>
    </submittedName>
</protein>
<evidence type="ECO:0000256" key="1">
    <source>
        <dbReference type="SAM" id="MobiDB-lite"/>
    </source>
</evidence>
<accession>A0A6J4UFR9</accession>
<sequence length="84" mass="8723">MAPPSASPWAATRGPAAVWSVPDTGRQDRSTRGPVVATARGEAGAIDIDIGTGWEPVGKGGIGQNEPEYDGWVMVGPRQVFYAA</sequence>